<name>A0A9D5HBI9_9LILI</name>
<dbReference type="PANTHER" id="PTHR31099">
    <property type="entry name" value="OS06G0165300 PROTEIN"/>
    <property type="match status" value="1"/>
</dbReference>
<feature type="domain" description="Transposase (putative) gypsy type" evidence="2">
    <location>
        <begin position="75"/>
        <end position="140"/>
    </location>
</feature>
<accession>A0A9D5HBI9</accession>
<feature type="region of interest" description="Disordered" evidence="1">
    <location>
        <begin position="255"/>
        <end position="457"/>
    </location>
</feature>
<protein>
    <recommendedName>
        <fullName evidence="2">Transposase (putative) gypsy type domain-containing protein</fullName>
    </recommendedName>
</protein>
<comment type="caution">
    <text evidence="3">The sequence shown here is derived from an EMBL/GenBank/DDBJ whole genome shotgun (WGS) entry which is preliminary data.</text>
</comment>
<keyword evidence="4" id="KW-1185">Reference proteome</keyword>
<dbReference type="AlphaFoldDB" id="A0A9D5HBI9"/>
<dbReference type="InterPro" id="IPR007321">
    <property type="entry name" value="Transposase_28"/>
</dbReference>
<evidence type="ECO:0000256" key="1">
    <source>
        <dbReference type="SAM" id="MobiDB-lite"/>
    </source>
</evidence>
<reference evidence="3" key="2">
    <citation type="journal article" date="2022" name="Hortic Res">
        <title>The genome of Dioscorea zingiberensis sheds light on the biosynthesis, origin and evolution of the medicinally important diosgenin saponins.</title>
        <authorList>
            <person name="Li Y."/>
            <person name="Tan C."/>
            <person name="Li Z."/>
            <person name="Guo J."/>
            <person name="Li S."/>
            <person name="Chen X."/>
            <person name="Wang C."/>
            <person name="Dai X."/>
            <person name="Yang H."/>
            <person name="Song W."/>
            <person name="Hou L."/>
            <person name="Xu J."/>
            <person name="Tong Z."/>
            <person name="Xu A."/>
            <person name="Yuan X."/>
            <person name="Wang W."/>
            <person name="Yang Q."/>
            <person name="Chen L."/>
            <person name="Sun Z."/>
            <person name="Wang K."/>
            <person name="Pan B."/>
            <person name="Chen J."/>
            <person name="Bao Y."/>
            <person name="Liu F."/>
            <person name="Qi X."/>
            <person name="Gang D.R."/>
            <person name="Wen J."/>
            <person name="Li J."/>
        </authorList>
    </citation>
    <scope>NUCLEOTIDE SEQUENCE</scope>
    <source>
        <strain evidence="3">Dzin_1.0</strain>
    </source>
</reference>
<organism evidence="3 4">
    <name type="scientific">Dioscorea zingiberensis</name>
    <dbReference type="NCBI Taxonomy" id="325984"/>
    <lineage>
        <taxon>Eukaryota</taxon>
        <taxon>Viridiplantae</taxon>
        <taxon>Streptophyta</taxon>
        <taxon>Embryophyta</taxon>
        <taxon>Tracheophyta</taxon>
        <taxon>Spermatophyta</taxon>
        <taxon>Magnoliopsida</taxon>
        <taxon>Liliopsida</taxon>
        <taxon>Dioscoreales</taxon>
        <taxon>Dioscoreaceae</taxon>
        <taxon>Dioscorea</taxon>
    </lineage>
</organism>
<feature type="compositionally biased region" description="Polar residues" evidence="1">
    <location>
        <begin position="431"/>
        <end position="445"/>
    </location>
</feature>
<feature type="compositionally biased region" description="Basic and acidic residues" evidence="1">
    <location>
        <begin position="255"/>
        <end position="266"/>
    </location>
</feature>
<reference evidence="3" key="1">
    <citation type="submission" date="2021-03" db="EMBL/GenBank/DDBJ databases">
        <authorList>
            <person name="Li Z."/>
            <person name="Yang C."/>
        </authorList>
    </citation>
    <scope>NUCLEOTIDE SEQUENCE</scope>
    <source>
        <strain evidence="3">Dzin_1.0</strain>
        <tissue evidence="3">Leaf</tissue>
    </source>
</reference>
<evidence type="ECO:0000259" key="2">
    <source>
        <dbReference type="Pfam" id="PF04195"/>
    </source>
</evidence>
<dbReference type="OrthoDB" id="1752359at2759"/>
<dbReference type="EMBL" id="JAGGNH010000005">
    <property type="protein sequence ID" value="KAJ0970561.1"/>
    <property type="molecule type" value="Genomic_DNA"/>
</dbReference>
<evidence type="ECO:0000313" key="3">
    <source>
        <dbReference type="EMBL" id="KAJ0970561.1"/>
    </source>
</evidence>
<proteinExistence type="predicted"/>
<feature type="region of interest" description="Disordered" evidence="1">
    <location>
        <begin position="1"/>
        <end position="21"/>
    </location>
</feature>
<feature type="compositionally biased region" description="Basic and acidic residues" evidence="1">
    <location>
        <begin position="316"/>
        <end position="333"/>
    </location>
</feature>
<sequence length="457" mass="50251">MASTSSPVSSPPREEPHPSRKRQLCSDSFLNTLKAREIENLAKRHRILGRKSPYKVRMPSVFDRACTARDNEITVYADALLGGLRLPFPQLFLDIFQTFHVCPSQLTPNSWRTLCGFVIVFLHCGFEPSVANFEIFFKLSREAGTDWLFFSARPSRHFLGSVPSFIKKWKEKYFFVSRKRGLGVITEWGTPPRTQVSSSKKLSEAEADMLLRLRRFQGVPIDDFLTGRILQRSGNAMNPEDAAKTLLARKRALAEKRKTARLEQQKKKSSTSDPAPEDVPASVDAEEVRPVDPSSQAGDAPREKRKGGPSTGGEPLPKKKESCVRKGHRENLERALVVSPLSSRPPLGQSEGDEDIDEVPLVRRERLTRHRNPSEAPPLPAGGVPRAPSAGGDSDDDIQVIEIPEGPAVEASSAFEHGFPAAPEAARPSPITCQAGTDRGQSSRPPRSGVGAGRGAN</sequence>
<dbReference type="PANTHER" id="PTHR31099:SF28">
    <property type="entry name" value="F5J5.12"/>
    <property type="match status" value="1"/>
</dbReference>
<dbReference type="Proteomes" id="UP001085076">
    <property type="component" value="Miscellaneous, Linkage group lg05"/>
</dbReference>
<dbReference type="Pfam" id="PF04195">
    <property type="entry name" value="Transposase_28"/>
    <property type="match status" value="1"/>
</dbReference>
<evidence type="ECO:0000313" key="4">
    <source>
        <dbReference type="Proteomes" id="UP001085076"/>
    </source>
</evidence>
<gene>
    <name evidence="3" type="ORF">J5N97_018520</name>
</gene>